<organism evidence="3 4">
    <name type="scientific">Rhodothermus profundi</name>
    <dbReference type="NCBI Taxonomy" id="633813"/>
    <lineage>
        <taxon>Bacteria</taxon>
        <taxon>Pseudomonadati</taxon>
        <taxon>Rhodothermota</taxon>
        <taxon>Rhodothermia</taxon>
        <taxon>Rhodothermales</taxon>
        <taxon>Rhodothermaceae</taxon>
        <taxon>Rhodothermus</taxon>
    </lineage>
</organism>
<keyword evidence="2" id="KW-0732">Signal</keyword>
<dbReference type="EMBL" id="FRAU01000005">
    <property type="protein sequence ID" value="SHK69616.1"/>
    <property type="molecule type" value="Genomic_DNA"/>
</dbReference>
<dbReference type="InterPro" id="IPR019734">
    <property type="entry name" value="TPR_rpt"/>
</dbReference>
<dbReference type="OrthoDB" id="1090870at2"/>
<dbReference type="STRING" id="633813.SAMN04488087_1746"/>
<keyword evidence="1" id="KW-0802">TPR repeat</keyword>
<feature type="signal peptide" evidence="2">
    <location>
        <begin position="1"/>
        <end position="23"/>
    </location>
</feature>
<accession>A0A1M6UKB7</accession>
<dbReference type="AlphaFoldDB" id="A0A1M6UKB7"/>
<feature type="chain" id="PRO_5012184013" evidence="2">
    <location>
        <begin position="24"/>
        <end position="270"/>
    </location>
</feature>
<protein>
    <submittedName>
        <fullName evidence="3">Uncharacterized protein</fullName>
    </submittedName>
</protein>
<dbReference type="Proteomes" id="UP000185812">
    <property type="component" value="Unassembled WGS sequence"/>
</dbReference>
<evidence type="ECO:0000313" key="4">
    <source>
        <dbReference type="Proteomes" id="UP000185812"/>
    </source>
</evidence>
<dbReference type="SUPFAM" id="SSF48452">
    <property type="entry name" value="TPR-like"/>
    <property type="match status" value="1"/>
</dbReference>
<reference evidence="4" key="1">
    <citation type="submission" date="2016-11" db="EMBL/GenBank/DDBJ databases">
        <authorList>
            <person name="Varghese N."/>
            <person name="Submissions S."/>
        </authorList>
    </citation>
    <scope>NUCLEOTIDE SEQUENCE [LARGE SCALE GENOMIC DNA]</scope>
    <source>
        <strain evidence="4">DSM 22212</strain>
    </source>
</reference>
<dbReference type="InterPro" id="IPR011990">
    <property type="entry name" value="TPR-like_helical_dom_sf"/>
</dbReference>
<name>A0A1M6UKB7_9BACT</name>
<feature type="repeat" description="TPR" evidence="1">
    <location>
        <begin position="68"/>
        <end position="101"/>
    </location>
</feature>
<sequence>MRRAVRCWLLILAGMLPSSFGYAQPIPRPAQLLQAVWQAYQALDYDRADSLAQRALANYRQFTPDQLVELHTVLALVAISRNETTEARRHFEAALSLNPGLQLDPVLASPKVRAFFEEIRQEMHAAPSVAASPEGVIRYVVQPDLRPAAALRSLLVPGWGQRYKGQRLKGWLLTGSWGLLLGSSLTAHLQYERAHNRYRRATNPDDIEKRYQTANRWFKIRNGLLMGLGAVWAYSYLDALLYPVPTAPDAPVVRPHVSAAGAGLKMRWHF</sequence>
<evidence type="ECO:0000256" key="2">
    <source>
        <dbReference type="SAM" id="SignalP"/>
    </source>
</evidence>
<evidence type="ECO:0000256" key="1">
    <source>
        <dbReference type="PROSITE-ProRule" id="PRU00339"/>
    </source>
</evidence>
<dbReference type="Gene3D" id="1.25.40.10">
    <property type="entry name" value="Tetratricopeptide repeat domain"/>
    <property type="match status" value="1"/>
</dbReference>
<gene>
    <name evidence="3" type="ORF">SAMN04488087_1746</name>
</gene>
<keyword evidence="4" id="KW-1185">Reference proteome</keyword>
<evidence type="ECO:0000313" key="3">
    <source>
        <dbReference type="EMBL" id="SHK69616.1"/>
    </source>
</evidence>
<proteinExistence type="predicted"/>
<dbReference type="PROSITE" id="PS50005">
    <property type="entry name" value="TPR"/>
    <property type="match status" value="1"/>
</dbReference>